<evidence type="ECO:0000313" key="10">
    <source>
        <dbReference type="Proteomes" id="UP000681075"/>
    </source>
</evidence>
<protein>
    <submittedName>
        <fullName evidence="9">RNA polymerase sigma factor</fullName>
    </submittedName>
</protein>
<feature type="domain" description="RNA polymerase sigma-70 region 2" evidence="7">
    <location>
        <begin position="45"/>
        <end position="114"/>
    </location>
</feature>
<evidence type="ECO:0000256" key="6">
    <source>
        <dbReference type="SAM" id="MobiDB-lite"/>
    </source>
</evidence>
<evidence type="ECO:0000256" key="4">
    <source>
        <dbReference type="ARBA" id="ARBA00023125"/>
    </source>
</evidence>
<feature type="region of interest" description="Disordered" evidence="6">
    <location>
        <begin position="1"/>
        <end position="27"/>
    </location>
</feature>
<dbReference type="InterPro" id="IPR014284">
    <property type="entry name" value="RNA_pol_sigma-70_dom"/>
</dbReference>
<dbReference type="InterPro" id="IPR013325">
    <property type="entry name" value="RNA_pol_sigma_r2"/>
</dbReference>
<dbReference type="NCBIfam" id="TIGR02937">
    <property type="entry name" value="sigma70-ECF"/>
    <property type="match status" value="1"/>
</dbReference>
<dbReference type="InterPro" id="IPR013249">
    <property type="entry name" value="RNA_pol_sigma70_r4_t2"/>
</dbReference>
<dbReference type="CDD" id="cd06171">
    <property type="entry name" value="Sigma70_r4"/>
    <property type="match status" value="1"/>
</dbReference>
<evidence type="ECO:0000259" key="8">
    <source>
        <dbReference type="Pfam" id="PF08281"/>
    </source>
</evidence>
<feature type="domain" description="RNA polymerase sigma factor 70 region 4 type 2" evidence="8">
    <location>
        <begin position="145"/>
        <end position="196"/>
    </location>
</feature>
<gene>
    <name evidence="9" type="ORF">TMPK1_37770</name>
</gene>
<comment type="caution">
    <text evidence="9">The sequence shown here is derived from an EMBL/GenBank/DDBJ whole genome shotgun (WGS) entry which is preliminary data.</text>
</comment>
<dbReference type="InterPro" id="IPR039425">
    <property type="entry name" value="RNA_pol_sigma-70-like"/>
</dbReference>
<name>A0A8S8XL48_9PROT</name>
<dbReference type="Pfam" id="PF08281">
    <property type="entry name" value="Sigma70_r4_2"/>
    <property type="match status" value="1"/>
</dbReference>
<dbReference type="SUPFAM" id="SSF88659">
    <property type="entry name" value="Sigma3 and sigma4 domains of RNA polymerase sigma factors"/>
    <property type="match status" value="1"/>
</dbReference>
<dbReference type="PANTHER" id="PTHR43133:SF8">
    <property type="entry name" value="RNA POLYMERASE SIGMA FACTOR HI_1459-RELATED"/>
    <property type="match status" value="1"/>
</dbReference>
<dbReference type="InterPro" id="IPR007627">
    <property type="entry name" value="RNA_pol_sigma70_r2"/>
</dbReference>
<dbReference type="Gene3D" id="1.10.10.10">
    <property type="entry name" value="Winged helix-like DNA-binding domain superfamily/Winged helix DNA-binding domain"/>
    <property type="match status" value="1"/>
</dbReference>
<evidence type="ECO:0000256" key="5">
    <source>
        <dbReference type="ARBA" id="ARBA00023163"/>
    </source>
</evidence>
<accession>A0A8S8XL48</accession>
<dbReference type="InterPro" id="IPR013324">
    <property type="entry name" value="RNA_pol_sigma_r3/r4-like"/>
</dbReference>
<evidence type="ECO:0000256" key="2">
    <source>
        <dbReference type="ARBA" id="ARBA00023015"/>
    </source>
</evidence>
<evidence type="ECO:0000256" key="1">
    <source>
        <dbReference type="ARBA" id="ARBA00010641"/>
    </source>
</evidence>
<sequence>MRGVALSGRQGLNDDGRAAQDSEAESDETLMRRIGEGNRAAFATLLRRHLQRTQSLATRLTGSASDGEEVAQEAFQRVWTHAARWKPVAEGGKARFTTWLYRITANLAIDRRRKPRTTPIEDAPEPIDESADGFARVHERQLGQRVGTAVSALPPRQREVLVLCFYEGRSNVEAAELLDLTVGAVESLLVRARRALRATLADAYADLKETGS</sequence>
<keyword evidence="4" id="KW-0238">DNA-binding</keyword>
<dbReference type="RefSeq" id="WP_420245053.1">
    <property type="nucleotide sequence ID" value="NZ_BOPV01000001.1"/>
</dbReference>
<dbReference type="NCBIfam" id="NF004113">
    <property type="entry name" value="PRK05602.1"/>
    <property type="match status" value="1"/>
</dbReference>
<dbReference type="InterPro" id="IPR036388">
    <property type="entry name" value="WH-like_DNA-bd_sf"/>
</dbReference>
<dbReference type="Pfam" id="PF04542">
    <property type="entry name" value="Sigma70_r2"/>
    <property type="match status" value="1"/>
</dbReference>
<evidence type="ECO:0000259" key="7">
    <source>
        <dbReference type="Pfam" id="PF04542"/>
    </source>
</evidence>
<dbReference type="GO" id="GO:0006352">
    <property type="term" value="P:DNA-templated transcription initiation"/>
    <property type="evidence" value="ECO:0007669"/>
    <property type="project" value="InterPro"/>
</dbReference>
<organism evidence="9 10">
    <name type="scientific">Roseiterribacter gracilis</name>
    <dbReference type="NCBI Taxonomy" id="2812848"/>
    <lineage>
        <taxon>Bacteria</taxon>
        <taxon>Pseudomonadati</taxon>
        <taxon>Pseudomonadota</taxon>
        <taxon>Alphaproteobacteria</taxon>
        <taxon>Rhodospirillales</taxon>
        <taxon>Roseiterribacteraceae</taxon>
        <taxon>Roseiterribacter</taxon>
    </lineage>
</organism>
<dbReference type="Proteomes" id="UP000681075">
    <property type="component" value="Unassembled WGS sequence"/>
</dbReference>
<dbReference type="SUPFAM" id="SSF88946">
    <property type="entry name" value="Sigma2 domain of RNA polymerase sigma factors"/>
    <property type="match status" value="1"/>
</dbReference>
<keyword evidence="5" id="KW-0804">Transcription</keyword>
<dbReference type="AlphaFoldDB" id="A0A8S8XL48"/>
<dbReference type="GO" id="GO:0003677">
    <property type="term" value="F:DNA binding"/>
    <property type="evidence" value="ECO:0007669"/>
    <property type="project" value="UniProtKB-KW"/>
</dbReference>
<evidence type="ECO:0000313" key="9">
    <source>
        <dbReference type="EMBL" id="GIL41540.1"/>
    </source>
</evidence>
<evidence type="ECO:0000256" key="3">
    <source>
        <dbReference type="ARBA" id="ARBA00023082"/>
    </source>
</evidence>
<proteinExistence type="inferred from homology"/>
<dbReference type="PANTHER" id="PTHR43133">
    <property type="entry name" value="RNA POLYMERASE ECF-TYPE SIGMA FACTO"/>
    <property type="match status" value="1"/>
</dbReference>
<comment type="similarity">
    <text evidence="1">Belongs to the sigma-70 factor family. ECF subfamily.</text>
</comment>
<keyword evidence="10" id="KW-1185">Reference proteome</keyword>
<dbReference type="Gene3D" id="1.10.1740.10">
    <property type="match status" value="1"/>
</dbReference>
<keyword evidence="3" id="KW-0731">Sigma factor</keyword>
<dbReference type="GO" id="GO:0016987">
    <property type="term" value="F:sigma factor activity"/>
    <property type="evidence" value="ECO:0007669"/>
    <property type="project" value="UniProtKB-KW"/>
</dbReference>
<reference evidence="9" key="1">
    <citation type="submission" date="2021-02" db="EMBL/GenBank/DDBJ databases">
        <title>Genome sequence of Rhodospirillales sp. strain TMPK1 isolated from soil.</title>
        <authorList>
            <person name="Nakai R."/>
            <person name="Kusada H."/>
            <person name="Tamaki H."/>
        </authorList>
    </citation>
    <scope>NUCLEOTIDE SEQUENCE</scope>
    <source>
        <strain evidence="9">TMPK1</strain>
    </source>
</reference>
<dbReference type="EMBL" id="BOPV01000001">
    <property type="protein sequence ID" value="GIL41540.1"/>
    <property type="molecule type" value="Genomic_DNA"/>
</dbReference>
<keyword evidence="2" id="KW-0805">Transcription regulation</keyword>